<sequence>MQPLGERQAERRECAIGEPSVAGDERLGIGRAACRLFDQIEEITHDSTSVLKLGRRTSSDAAKLAMANDRRANAADPGCRKSSEWTRRAVAAHRCKWPNGVVPNIDGCGRAPR</sequence>
<dbReference type="PATRIC" id="fig|884204.3.peg.6057"/>
<accession>A0A0H3HYG1</accession>
<evidence type="ECO:0000313" key="1">
    <source>
        <dbReference type="EMBL" id="AFI69903.1"/>
    </source>
</evidence>
<dbReference type="Proteomes" id="UP000010087">
    <property type="component" value="Chromosome 2"/>
</dbReference>
<organism evidence="1 2">
    <name type="scientific">Burkholderia pseudomallei (strain 1026b)</name>
    <dbReference type="NCBI Taxonomy" id="884204"/>
    <lineage>
        <taxon>Bacteria</taxon>
        <taxon>Pseudomonadati</taxon>
        <taxon>Pseudomonadota</taxon>
        <taxon>Betaproteobacteria</taxon>
        <taxon>Burkholderiales</taxon>
        <taxon>Burkholderiaceae</taxon>
        <taxon>Burkholderia</taxon>
        <taxon>pseudomallei group</taxon>
    </lineage>
</organism>
<dbReference type="KEGG" id="bpz:BP1026B_II1670"/>
<dbReference type="EMBL" id="CP002834">
    <property type="protein sequence ID" value="AFI69903.1"/>
    <property type="molecule type" value="Genomic_DNA"/>
</dbReference>
<evidence type="ECO:0000313" key="2">
    <source>
        <dbReference type="Proteomes" id="UP000010087"/>
    </source>
</evidence>
<dbReference type="AlphaFoldDB" id="A0A0H3HYG1"/>
<proteinExistence type="predicted"/>
<name>A0A0H3HYG1_BURP2</name>
<gene>
    <name evidence="1" type="ordered locus">BP1026B_II1670</name>
</gene>
<protein>
    <submittedName>
        <fullName evidence="1">Uncharacterized protein</fullName>
    </submittedName>
</protein>
<reference evidence="1 2" key="1">
    <citation type="journal article" date="2012" name="PLoS ONE">
        <title>Evolution of Burkholderia pseudomallei in recurrent melioidosis.</title>
        <authorList>
            <person name="Hayden H.S."/>
            <person name="Lim R."/>
            <person name="Brittnacher M.J."/>
            <person name="Sims E.H."/>
            <person name="Ramage E.R."/>
            <person name="Fong C."/>
            <person name="Wu Z."/>
            <person name="Crist E."/>
            <person name="Chang J."/>
            <person name="Zhou Y."/>
            <person name="Radey M."/>
            <person name="Rohmer L."/>
            <person name="Haugen E."/>
            <person name="Gillett W."/>
            <person name="Wuthiekanun V."/>
            <person name="Peacock S.J."/>
            <person name="Kaul R."/>
            <person name="Miller S.I."/>
            <person name="Manoil C."/>
            <person name="Jacobs M.A."/>
        </authorList>
    </citation>
    <scope>NUCLEOTIDE SEQUENCE [LARGE SCALE GENOMIC DNA]</scope>
    <source>
        <strain evidence="1 2">1026b</strain>
    </source>
</reference>